<evidence type="ECO:0000256" key="1">
    <source>
        <dbReference type="ARBA" id="ARBA00022723"/>
    </source>
</evidence>
<dbReference type="SMART" id="SM00336">
    <property type="entry name" value="BBOX"/>
    <property type="match status" value="1"/>
</dbReference>
<feature type="domain" description="RING-type" evidence="5">
    <location>
        <begin position="12"/>
        <end position="53"/>
    </location>
</feature>
<feature type="domain" description="B box-type" evidence="6">
    <location>
        <begin position="80"/>
        <end position="121"/>
    </location>
</feature>
<dbReference type="AlphaFoldDB" id="A0A803V7R3"/>
<dbReference type="Gene3D" id="3.30.160.60">
    <property type="entry name" value="Classic Zinc Finger"/>
    <property type="match status" value="1"/>
</dbReference>
<name>A0A803V7R3_FICAL</name>
<dbReference type="PANTHER" id="PTHR24103">
    <property type="entry name" value="E3 UBIQUITIN-PROTEIN LIGASE TRIM"/>
    <property type="match status" value="1"/>
</dbReference>
<dbReference type="SUPFAM" id="SSF57845">
    <property type="entry name" value="B-box zinc-binding domain"/>
    <property type="match status" value="1"/>
</dbReference>
<dbReference type="InterPro" id="IPR050143">
    <property type="entry name" value="TRIM/RBCC"/>
</dbReference>
<dbReference type="GO" id="GO:0008270">
    <property type="term" value="F:zinc ion binding"/>
    <property type="evidence" value="ECO:0007669"/>
    <property type="project" value="UniProtKB-KW"/>
</dbReference>
<evidence type="ECO:0000256" key="2">
    <source>
        <dbReference type="ARBA" id="ARBA00022771"/>
    </source>
</evidence>
<keyword evidence="3" id="KW-0862">Zinc</keyword>
<dbReference type="SUPFAM" id="SSF57850">
    <property type="entry name" value="RING/U-box"/>
    <property type="match status" value="1"/>
</dbReference>
<dbReference type="PROSITE" id="PS50119">
    <property type="entry name" value="ZF_BBOX"/>
    <property type="match status" value="1"/>
</dbReference>
<dbReference type="Pfam" id="PF00643">
    <property type="entry name" value="zf-B_box"/>
    <property type="match status" value="1"/>
</dbReference>
<evidence type="ECO:0008006" key="9">
    <source>
        <dbReference type="Google" id="ProtNLM"/>
    </source>
</evidence>
<dbReference type="Ensembl" id="ENSFALT00000031860.1">
    <property type="protein sequence ID" value="ENSFALP00000018769.1"/>
    <property type="gene ID" value="ENSFALG00000026081.1"/>
</dbReference>
<dbReference type="InterPro" id="IPR001841">
    <property type="entry name" value="Znf_RING"/>
</dbReference>
<organism evidence="7 8">
    <name type="scientific">Ficedula albicollis</name>
    <name type="common">Collared flycatcher</name>
    <name type="synonym">Muscicapa albicollis</name>
    <dbReference type="NCBI Taxonomy" id="59894"/>
    <lineage>
        <taxon>Eukaryota</taxon>
        <taxon>Metazoa</taxon>
        <taxon>Chordata</taxon>
        <taxon>Craniata</taxon>
        <taxon>Vertebrata</taxon>
        <taxon>Euteleostomi</taxon>
        <taxon>Archelosauria</taxon>
        <taxon>Archosauria</taxon>
        <taxon>Dinosauria</taxon>
        <taxon>Saurischia</taxon>
        <taxon>Theropoda</taxon>
        <taxon>Coelurosauria</taxon>
        <taxon>Aves</taxon>
        <taxon>Neognathae</taxon>
        <taxon>Neoaves</taxon>
        <taxon>Telluraves</taxon>
        <taxon>Australaves</taxon>
        <taxon>Passeriformes</taxon>
        <taxon>Muscicapidae</taxon>
        <taxon>Ficedula</taxon>
    </lineage>
</organism>
<dbReference type="Proteomes" id="UP000016665">
    <property type="component" value="Chromosome 2"/>
</dbReference>
<dbReference type="InterPro" id="IPR017907">
    <property type="entry name" value="Znf_RING_CS"/>
</dbReference>
<reference evidence="7 8" key="1">
    <citation type="journal article" date="2012" name="Nature">
        <title>The genomic landscape of species divergence in Ficedula flycatchers.</title>
        <authorList>
            <person name="Ellegren H."/>
            <person name="Smeds L."/>
            <person name="Burri R."/>
            <person name="Olason P.I."/>
            <person name="Backstrom N."/>
            <person name="Kawakami T."/>
            <person name="Kunstner A."/>
            <person name="Makinen H."/>
            <person name="Nadachowska-Brzyska K."/>
            <person name="Qvarnstrom A."/>
            <person name="Uebbing S."/>
            <person name="Wolf J.B."/>
        </authorList>
    </citation>
    <scope>NUCLEOTIDE SEQUENCE [LARGE SCALE GENOMIC DNA]</scope>
</reference>
<protein>
    <recommendedName>
        <fullName evidence="9">RING-type domain-containing protein</fullName>
    </recommendedName>
</protein>
<proteinExistence type="predicted"/>
<dbReference type="PROSITE" id="PS00518">
    <property type="entry name" value="ZF_RING_1"/>
    <property type="match status" value="1"/>
</dbReference>
<reference evidence="7" key="3">
    <citation type="submission" date="2025-09" db="UniProtKB">
        <authorList>
            <consortium name="Ensembl"/>
        </authorList>
    </citation>
    <scope>IDENTIFICATION</scope>
</reference>
<dbReference type="PROSITE" id="PS50089">
    <property type="entry name" value="ZF_RING_2"/>
    <property type="match status" value="1"/>
</dbReference>
<keyword evidence="2 4" id="KW-0863">Zinc-finger</keyword>
<dbReference type="Gene3D" id="3.30.40.10">
    <property type="entry name" value="Zinc/RING finger domain, C3HC4 (zinc finger)"/>
    <property type="match status" value="1"/>
</dbReference>
<dbReference type="InterPro" id="IPR027370">
    <property type="entry name" value="Znf-RING_euk"/>
</dbReference>
<accession>A0A803V7R3</accession>
<keyword evidence="8" id="KW-1185">Reference proteome</keyword>
<dbReference type="InterPro" id="IPR013083">
    <property type="entry name" value="Znf_RING/FYVE/PHD"/>
</dbReference>
<evidence type="ECO:0000313" key="8">
    <source>
        <dbReference type="Proteomes" id="UP000016665"/>
    </source>
</evidence>
<dbReference type="InterPro" id="IPR000315">
    <property type="entry name" value="Znf_B-box"/>
</dbReference>
<dbReference type="SMART" id="SM00184">
    <property type="entry name" value="RING"/>
    <property type="match status" value="1"/>
</dbReference>
<sequence>MHSHRLVAETTCPLCVELFSQPVLAACGHSFCQQCASAVLGDPPRPAACPLCRSPLQPGSLRPSRSLGAVAELARSMGELARARCPRHGSLMVLFCQPCAAPLCASCCSGLQHRSHRVLLAEEAARELRVRPGGLGRGTGTGKGPLWAHVHVLSGHTAALPAGTLWVPSRSPPHAA</sequence>
<reference evidence="7" key="2">
    <citation type="submission" date="2025-08" db="UniProtKB">
        <authorList>
            <consortium name="Ensembl"/>
        </authorList>
    </citation>
    <scope>IDENTIFICATION</scope>
</reference>
<evidence type="ECO:0000256" key="3">
    <source>
        <dbReference type="ARBA" id="ARBA00022833"/>
    </source>
</evidence>
<evidence type="ECO:0000256" key="4">
    <source>
        <dbReference type="PROSITE-ProRule" id="PRU00024"/>
    </source>
</evidence>
<evidence type="ECO:0000259" key="6">
    <source>
        <dbReference type="PROSITE" id="PS50119"/>
    </source>
</evidence>
<evidence type="ECO:0000259" key="5">
    <source>
        <dbReference type="PROSITE" id="PS50089"/>
    </source>
</evidence>
<evidence type="ECO:0000313" key="7">
    <source>
        <dbReference type="Ensembl" id="ENSFALP00000018769.1"/>
    </source>
</evidence>
<keyword evidence="1" id="KW-0479">Metal-binding</keyword>
<dbReference type="GeneTree" id="ENSGT01030000234669"/>
<dbReference type="Pfam" id="PF13445">
    <property type="entry name" value="zf-RING_UBOX"/>
    <property type="match status" value="1"/>
</dbReference>